<protein>
    <recommendedName>
        <fullName evidence="3">adenylate kinase</fullName>
        <ecNumber evidence="3">2.7.4.3</ecNumber>
    </recommendedName>
</protein>
<sequence length="220" mass="24037">MISGPPAAGKGTQCERIVEKFGLIHISAGDLLRAEVEAGTAAGKLAAEYMNKGQLVPNKVVVDMVKHRLAQPDVQDQGWLLDGYPRSADQAAAILEEGIHPDVFFLIQVPDEDLIERVVGRRMDPETGQIYHLTFKPPPKDTLKRLIQRSDDTEEKAKARLEVHAGNVASVLDYYQDVLVEIDGSQDIGAVGSAIEDVLDTFQESSSLDEFQRQAEASSA</sequence>
<evidence type="ECO:0000256" key="6">
    <source>
        <dbReference type="ARBA" id="ARBA00022777"/>
    </source>
</evidence>
<comment type="catalytic activity">
    <reaction evidence="1">
        <text>AMP + ATP = 2 ADP</text>
        <dbReference type="Rhea" id="RHEA:12973"/>
        <dbReference type="ChEBI" id="CHEBI:30616"/>
        <dbReference type="ChEBI" id="CHEBI:456215"/>
        <dbReference type="ChEBI" id="CHEBI:456216"/>
        <dbReference type="EC" id="2.7.4.3"/>
    </reaction>
</comment>
<dbReference type="Proteomes" id="UP001438707">
    <property type="component" value="Unassembled WGS sequence"/>
</dbReference>
<evidence type="ECO:0000256" key="1">
    <source>
        <dbReference type="ARBA" id="ARBA00000582"/>
    </source>
</evidence>
<dbReference type="GO" id="GO:0004017">
    <property type="term" value="F:AMP kinase activity"/>
    <property type="evidence" value="ECO:0007669"/>
    <property type="project" value="UniProtKB-EC"/>
</dbReference>
<dbReference type="SUPFAM" id="SSF52540">
    <property type="entry name" value="P-loop containing nucleoside triphosphate hydrolases"/>
    <property type="match status" value="1"/>
</dbReference>
<dbReference type="EMBL" id="JALJOS010000011">
    <property type="protein sequence ID" value="KAK9833026.1"/>
    <property type="molecule type" value="Genomic_DNA"/>
</dbReference>
<dbReference type="AlphaFoldDB" id="A0AAW1RGT4"/>
<reference evidence="8 9" key="1">
    <citation type="journal article" date="2024" name="Nat. Commun.">
        <title>Phylogenomics reveals the evolutionary origins of lichenization in chlorophyte algae.</title>
        <authorList>
            <person name="Puginier C."/>
            <person name="Libourel C."/>
            <person name="Otte J."/>
            <person name="Skaloud P."/>
            <person name="Haon M."/>
            <person name="Grisel S."/>
            <person name="Petersen M."/>
            <person name="Berrin J.G."/>
            <person name="Delaux P.M."/>
            <person name="Dal Grande F."/>
            <person name="Keller J."/>
        </authorList>
    </citation>
    <scope>NUCLEOTIDE SEQUENCE [LARGE SCALE GENOMIC DNA]</scope>
    <source>
        <strain evidence="8 9">SAG 2145</strain>
    </source>
</reference>
<dbReference type="PANTHER" id="PTHR23359">
    <property type="entry name" value="NUCLEOTIDE KINASE"/>
    <property type="match status" value="1"/>
</dbReference>
<evidence type="ECO:0000256" key="5">
    <source>
        <dbReference type="ARBA" id="ARBA00022741"/>
    </source>
</evidence>
<dbReference type="PRINTS" id="PR00094">
    <property type="entry name" value="ADENYLTKNASE"/>
</dbReference>
<dbReference type="HAMAP" id="MF_00235">
    <property type="entry name" value="Adenylate_kinase_Adk"/>
    <property type="match status" value="1"/>
</dbReference>
<proteinExistence type="inferred from homology"/>
<dbReference type="PROSITE" id="PS00113">
    <property type="entry name" value="ADENYLATE_KINASE"/>
    <property type="match status" value="1"/>
</dbReference>
<evidence type="ECO:0000256" key="2">
    <source>
        <dbReference type="ARBA" id="ARBA00007220"/>
    </source>
</evidence>
<dbReference type="Gene3D" id="3.40.50.300">
    <property type="entry name" value="P-loop containing nucleotide triphosphate hydrolases"/>
    <property type="match status" value="1"/>
</dbReference>
<evidence type="ECO:0000313" key="8">
    <source>
        <dbReference type="EMBL" id="KAK9833026.1"/>
    </source>
</evidence>
<dbReference type="EC" id="2.7.4.3" evidence="3"/>
<organism evidence="8 9">
    <name type="scientific">Apatococcus lobatus</name>
    <dbReference type="NCBI Taxonomy" id="904363"/>
    <lineage>
        <taxon>Eukaryota</taxon>
        <taxon>Viridiplantae</taxon>
        <taxon>Chlorophyta</taxon>
        <taxon>core chlorophytes</taxon>
        <taxon>Trebouxiophyceae</taxon>
        <taxon>Chlorellales</taxon>
        <taxon>Chlorellaceae</taxon>
        <taxon>Apatococcus</taxon>
    </lineage>
</organism>
<dbReference type="InterPro" id="IPR000850">
    <property type="entry name" value="Adenylat/UMP-CMP_kin"/>
</dbReference>
<keyword evidence="6 7" id="KW-0418">Kinase</keyword>
<dbReference type="InterPro" id="IPR027417">
    <property type="entry name" value="P-loop_NTPase"/>
</dbReference>
<accession>A0AAW1RGT4</accession>
<comment type="caution">
    <text evidence="8">The sequence shown here is derived from an EMBL/GenBank/DDBJ whole genome shotgun (WGS) entry which is preliminary data.</text>
</comment>
<evidence type="ECO:0000256" key="4">
    <source>
        <dbReference type="ARBA" id="ARBA00022679"/>
    </source>
</evidence>
<keyword evidence="9" id="KW-1185">Reference proteome</keyword>
<dbReference type="Pfam" id="PF00406">
    <property type="entry name" value="ADK"/>
    <property type="match status" value="1"/>
</dbReference>
<gene>
    <name evidence="8" type="ORF">WJX74_004720</name>
</gene>
<dbReference type="NCBIfam" id="TIGR01351">
    <property type="entry name" value="adk"/>
    <property type="match status" value="1"/>
</dbReference>
<dbReference type="InterPro" id="IPR006259">
    <property type="entry name" value="Adenyl_kin_sub"/>
</dbReference>
<evidence type="ECO:0000313" key="9">
    <source>
        <dbReference type="Proteomes" id="UP001438707"/>
    </source>
</evidence>
<dbReference type="InterPro" id="IPR036193">
    <property type="entry name" value="ADK_active_lid_dom_sf"/>
</dbReference>
<comment type="similarity">
    <text evidence="2 7">Belongs to the adenylate kinase family.</text>
</comment>
<dbReference type="SUPFAM" id="SSF57774">
    <property type="entry name" value="Microbial and mitochondrial ADK, insert 'zinc finger' domain"/>
    <property type="match status" value="1"/>
</dbReference>
<name>A0AAW1RGT4_9CHLO</name>
<evidence type="ECO:0000256" key="3">
    <source>
        <dbReference type="ARBA" id="ARBA00012955"/>
    </source>
</evidence>
<dbReference type="CDD" id="cd01428">
    <property type="entry name" value="ADK"/>
    <property type="match status" value="1"/>
</dbReference>
<dbReference type="GO" id="GO:0005524">
    <property type="term" value="F:ATP binding"/>
    <property type="evidence" value="ECO:0007669"/>
    <property type="project" value="InterPro"/>
</dbReference>
<keyword evidence="5" id="KW-0547">Nucleotide-binding</keyword>
<keyword evidence="4 7" id="KW-0808">Transferase</keyword>
<dbReference type="InterPro" id="IPR033690">
    <property type="entry name" value="Adenylat_kinase_CS"/>
</dbReference>
<evidence type="ECO:0000256" key="7">
    <source>
        <dbReference type="RuleBase" id="RU003330"/>
    </source>
</evidence>